<dbReference type="Proteomes" id="UP000614490">
    <property type="component" value="Unassembled WGS sequence"/>
</dbReference>
<dbReference type="RefSeq" id="WP_197317778.1">
    <property type="nucleotide sequence ID" value="NZ_JADZSC010000003.1"/>
</dbReference>
<protein>
    <submittedName>
        <fullName evidence="1">Uncharacterized protein</fullName>
    </submittedName>
</protein>
<dbReference type="AlphaFoldDB" id="A0A931MW92"/>
<comment type="caution">
    <text evidence="1">The sequence shown here is derived from an EMBL/GenBank/DDBJ whole genome shotgun (WGS) entry which is preliminary data.</text>
</comment>
<proteinExistence type="predicted"/>
<keyword evidence="2" id="KW-1185">Reference proteome</keyword>
<gene>
    <name evidence="1" type="ORF">H0267_12990</name>
</gene>
<sequence>MTKHIEAFFSTENDAESAKADLQSLSIQHEMVEAIPEDVDLTPVVPVAGSSNTGGGTFNFTEVLKPKYDNDGALSDKRHMTHTLHFYIKEEEYDRALEIIEKHEGHMNHKHFE</sequence>
<evidence type="ECO:0000313" key="2">
    <source>
        <dbReference type="Proteomes" id="UP000614490"/>
    </source>
</evidence>
<evidence type="ECO:0000313" key="1">
    <source>
        <dbReference type="EMBL" id="MBH0231136.1"/>
    </source>
</evidence>
<reference evidence="1 2" key="1">
    <citation type="journal article" date="2005" name="Int. J. Syst. Evol. Microbiol.">
        <title>Halobacillus yeomjeoni sp. nov., isolated from a marine solar saltern in Korea.</title>
        <authorList>
            <person name="Yoon J.H."/>
            <person name="Kang S.J."/>
            <person name="Lee C.H."/>
            <person name="Oh H.W."/>
            <person name="Oh T.K."/>
        </authorList>
    </citation>
    <scope>NUCLEOTIDE SEQUENCE [LARGE SCALE GENOMIC DNA]</scope>
    <source>
        <strain evidence="1 2">KCTC 3957</strain>
    </source>
</reference>
<name>A0A931MW92_9BACI</name>
<accession>A0A931MW92</accession>
<dbReference type="EMBL" id="JADZSC010000003">
    <property type="protein sequence ID" value="MBH0231136.1"/>
    <property type="molecule type" value="Genomic_DNA"/>
</dbReference>
<organism evidence="1 2">
    <name type="scientific">Halobacillus yeomjeoni</name>
    <dbReference type="NCBI Taxonomy" id="311194"/>
    <lineage>
        <taxon>Bacteria</taxon>
        <taxon>Bacillati</taxon>
        <taxon>Bacillota</taxon>
        <taxon>Bacilli</taxon>
        <taxon>Bacillales</taxon>
        <taxon>Bacillaceae</taxon>
        <taxon>Halobacillus</taxon>
    </lineage>
</organism>